<accession>D4H802</accession>
<dbReference type="KEGG" id="dap:Dacet_1381"/>
<keyword evidence="2" id="KW-1185">Reference proteome</keyword>
<dbReference type="EMBL" id="CP001968">
    <property type="protein sequence ID" value="ADD68151.1"/>
    <property type="molecule type" value="Genomic_DNA"/>
</dbReference>
<evidence type="ECO:0000313" key="2">
    <source>
        <dbReference type="Proteomes" id="UP000002012"/>
    </source>
</evidence>
<sequence length="82" mass="9466">MDVFDKMLKEAIRAARDEDLPDSVLEQIKYIYDNKTKFTDISLIDELVERLEDYEPFADVGCGNESYSTADVKRAVENILSR</sequence>
<dbReference type="HOGENOM" id="CLU_2552656_0_0_0"/>
<evidence type="ECO:0000313" key="1">
    <source>
        <dbReference type="EMBL" id="ADD68151.1"/>
    </source>
</evidence>
<dbReference type="NCBIfam" id="NF045727">
    <property type="entry name" value="GSU3529_fam"/>
    <property type="match status" value="1"/>
</dbReference>
<protein>
    <submittedName>
        <fullName evidence="1">Uncharacterized protein</fullName>
    </submittedName>
</protein>
<organism evidence="1 2">
    <name type="scientific">Denitrovibrio acetiphilus (strain DSM 12809 / NBRC 114555 / N2460)</name>
    <dbReference type="NCBI Taxonomy" id="522772"/>
    <lineage>
        <taxon>Bacteria</taxon>
        <taxon>Pseudomonadati</taxon>
        <taxon>Deferribacterota</taxon>
        <taxon>Deferribacteres</taxon>
        <taxon>Deferribacterales</taxon>
        <taxon>Geovibrionaceae</taxon>
        <taxon>Denitrovibrio</taxon>
    </lineage>
</organism>
<dbReference type="Proteomes" id="UP000002012">
    <property type="component" value="Chromosome"/>
</dbReference>
<gene>
    <name evidence="1" type="ordered locus">Dacet_1381</name>
</gene>
<dbReference type="RefSeq" id="WP_013010672.1">
    <property type="nucleotide sequence ID" value="NC_013943.1"/>
</dbReference>
<name>D4H802_DENA2</name>
<proteinExistence type="predicted"/>
<dbReference type="InParanoid" id="D4H802"/>
<dbReference type="PaxDb" id="522772-Dacet_1381"/>
<dbReference type="OrthoDB" id="9813688at2"/>
<dbReference type="AlphaFoldDB" id="D4H802"/>
<reference evidence="1 2" key="1">
    <citation type="journal article" date="2010" name="Stand. Genomic Sci.">
        <title>Complete genome sequence of Denitrovibrio acetiphilus type strain (N2460).</title>
        <authorList>
            <person name="Kiss H."/>
            <person name="Lang E."/>
            <person name="Lapidus A."/>
            <person name="Copeland A."/>
            <person name="Nolan M."/>
            <person name="Glavina Del Rio T."/>
            <person name="Chen F."/>
            <person name="Lucas S."/>
            <person name="Tice H."/>
            <person name="Cheng J.F."/>
            <person name="Han C."/>
            <person name="Goodwin L."/>
            <person name="Pitluck S."/>
            <person name="Liolios K."/>
            <person name="Pati A."/>
            <person name="Ivanova N."/>
            <person name="Mavromatis K."/>
            <person name="Chen A."/>
            <person name="Palaniappan K."/>
            <person name="Land M."/>
            <person name="Hauser L."/>
            <person name="Chang Y.J."/>
            <person name="Jeffries C.D."/>
            <person name="Detter J.C."/>
            <person name="Brettin T."/>
            <person name="Spring S."/>
            <person name="Rohde M."/>
            <person name="Goker M."/>
            <person name="Woyke T."/>
            <person name="Bristow J."/>
            <person name="Eisen J.A."/>
            <person name="Markowitz V."/>
            <person name="Hugenholtz P."/>
            <person name="Kyrpides N.C."/>
            <person name="Klenk H.P."/>
        </authorList>
    </citation>
    <scope>NUCLEOTIDE SEQUENCE [LARGE SCALE GENOMIC DNA]</scope>
    <source>
        <strain evidence="2">DSM 12809 / NBRC 114555 / N2460</strain>
    </source>
</reference>